<dbReference type="Proteomes" id="UP001302349">
    <property type="component" value="Chromosome"/>
</dbReference>
<gene>
    <name evidence="2" type="ORF">RT717_05290</name>
</gene>
<dbReference type="RefSeq" id="WP_317490691.1">
    <property type="nucleotide sequence ID" value="NZ_CP136051.1"/>
</dbReference>
<dbReference type="Pfam" id="PF13585">
    <property type="entry name" value="CHU_C"/>
    <property type="match status" value="1"/>
</dbReference>
<evidence type="ECO:0000313" key="3">
    <source>
        <dbReference type="Proteomes" id="UP001302349"/>
    </source>
</evidence>
<keyword evidence="1" id="KW-0732">Signal</keyword>
<proteinExistence type="predicted"/>
<dbReference type="Gene3D" id="2.60.40.4070">
    <property type="match status" value="1"/>
</dbReference>
<evidence type="ECO:0000256" key="1">
    <source>
        <dbReference type="SAM" id="SignalP"/>
    </source>
</evidence>
<dbReference type="EMBL" id="CP136051">
    <property type="protein sequence ID" value="WOK08045.1"/>
    <property type="molecule type" value="Genomic_DNA"/>
</dbReference>
<organism evidence="2 3">
    <name type="scientific">Imperialibacter roseus</name>
    <dbReference type="NCBI Taxonomy" id="1324217"/>
    <lineage>
        <taxon>Bacteria</taxon>
        <taxon>Pseudomonadati</taxon>
        <taxon>Bacteroidota</taxon>
        <taxon>Cytophagia</taxon>
        <taxon>Cytophagales</taxon>
        <taxon>Flammeovirgaceae</taxon>
        <taxon>Imperialibacter</taxon>
    </lineage>
</organism>
<reference evidence="2 3" key="1">
    <citation type="journal article" date="2023" name="Microbiol. Resour. Announc.">
        <title>Complete Genome Sequence of Imperialibacter roseus strain P4T.</title>
        <authorList>
            <person name="Tizabi D.R."/>
            <person name="Bachvaroff T."/>
            <person name="Hill R.T."/>
        </authorList>
    </citation>
    <scope>NUCLEOTIDE SEQUENCE [LARGE SCALE GENOMIC DNA]</scope>
    <source>
        <strain evidence="2 3">P4T</strain>
    </source>
</reference>
<feature type="chain" id="PRO_5046488253" evidence="1">
    <location>
        <begin position="18"/>
        <end position="401"/>
    </location>
</feature>
<feature type="signal peptide" evidence="1">
    <location>
        <begin position="1"/>
        <end position="17"/>
    </location>
</feature>
<keyword evidence="3" id="KW-1185">Reference proteome</keyword>
<name>A0ABZ0IUI2_9BACT</name>
<protein>
    <submittedName>
        <fullName evidence="2">Gliding motility-associated C-terminal domain-containing protein</fullName>
    </submittedName>
</protein>
<evidence type="ECO:0000313" key="2">
    <source>
        <dbReference type="EMBL" id="WOK08045.1"/>
    </source>
</evidence>
<sequence>MKYILVIFYWLPIAAFSQTFNLGGDAGLFVGSDASFYFGGNTTLNGNLNNQGQVTSFSDINFVSNTDVGSIKFIGTADQELIGEELIFFDFTVDKDGQLIVNPRKVTVNGTMSMARGVIKTDADQEVVIKGSTISGGTGYIEGRALGVLSNGELTFPTGINGFTNYITFSGFDPNITFEVRILRPDGSTLNPDEDIVGIADQVEWQVVSPEVPASAFVSVDFSGIDLENFQNGEQIRSEKYEAALVMYTVDDTLYHSVPGVFVDGSDPQSESFGRFESTERIPISSEVTRLNIALIPVIIRPHFFVPNSFAPNGELDENHLFRPFYSGDKVTSIYMRVFDSFNKEVYLFSQAGDDVDLSLMGWDGTMPSGQGAPNGVYYYTIQLQGETENHNQSGAVLLVK</sequence>
<accession>A0ABZ0IUI2</accession>